<keyword evidence="1" id="KW-0328">Glycosyltransferase</keyword>
<dbReference type="CDD" id="cd03788">
    <property type="entry name" value="GT20_TPS"/>
    <property type="match status" value="1"/>
</dbReference>
<evidence type="ECO:0000256" key="2">
    <source>
        <dbReference type="ARBA" id="ARBA00022679"/>
    </source>
</evidence>
<dbReference type="GO" id="GO:0005992">
    <property type="term" value="P:trehalose biosynthetic process"/>
    <property type="evidence" value="ECO:0007669"/>
    <property type="project" value="InterPro"/>
</dbReference>
<dbReference type="Pfam" id="PF00982">
    <property type="entry name" value="Glyco_transf_20"/>
    <property type="match status" value="1"/>
</dbReference>
<dbReference type="SUPFAM" id="SSF53756">
    <property type="entry name" value="UDP-Glycosyltransferase/glycogen phosphorylase"/>
    <property type="match status" value="1"/>
</dbReference>
<proteinExistence type="predicted"/>
<dbReference type="PANTHER" id="PTHR10788:SF75">
    <property type="entry name" value="SYNTHASE SUBUNIT OF TREHALOSE-6-PHOSPHATE SYNTHASE_PHOSPHATASE COMPLEX (EUROFUNG)"/>
    <property type="match status" value="1"/>
</dbReference>
<gene>
    <name evidence="3" type="ORF">D0862_00644</name>
</gene>
<dbReference type="PANTHER" id="PTHR10788">
    <property type="entry name" value="TREHALOSE-6-PHOSPHATE SYNTHASE"/>
    <property type="match status" value="1"/>
</dbReference>
<dbReference type="Gene3D" id="3.40.50.2000">
    <property type="entry name" value="Glycogen Phosphorylase B"/>
    <property type="match status" value="2"/>
</dbReference>
<protein>
    <submittedName>
        <fullName evidence="3">Uncharacterized protein</fullName>
    </submittedName>
</protein>
<sequence>MDPSYIEGKPRIGIASPQPWRLPMSPTMSSGGWCSAKKSRLVVVSNRLPVTIEDVGGGQYDLKTSSGGLVTCLRGLANSGVEFLWIGWPGTEVPTENVSSLRETLRKERNAIPVLLDQHTSDLYYKGFSNSTLWPLFHYQLDGVAFDEDSMDAYRKANKAFADTVMCELRDGDRVWIHDYHLMLLPLMLRQKIEKLQLNIRLGWFLHTPFPTCDFLYVLPSMGEILSGVLGADVLGFQTDQARHNFVGSCSQALKWFSTDTEILCGDRKVSAQTIPIGIEPSEFHRRLETPHVQKALRKLKNGFGDSKLILGVDRLDCMKGIPQKLHAFEMLLEQHPQLVGRTVLLQIVVPSREDLRTHRILKEDIQQLVGKINGKYGKVNYAPVHFLYASVDLDELTALYAVADICFVSSLRDGMNLVSYEYVACHAGKALQFLSEDRASGSLVLSQFAGAASQLDGALLTNPLDKQSCADVLAYALNMDAAEVAARMRKMGEKVETQTSCVWGANFVDALDGLQSVGNSPRLAKGSRRCDSVVGAGVGVGGRGG</sequence>
<dbReference type="Proteomes" id="UP000281468">
    <property type="component" value="Unassembled WGS sequence"/>
</dbReference>
<dbReference type="AlphaFoldDB" id="A0A3M7HXI9"/>
<accession>A0A3M7HXI9</accession>
<evidence type="ECO:0000256" key="1">
    <source>
        <dbReference type="ARBA" id="ARBA00022676"/>
    </source>
</evidence>
<evidence type="ECO:0000313" key="3">
    <source>
        <dbReference type="EMBL" id="RMZ17977.1"/>
    </source>
</evidence>
<dbReference type="GO" id="GO:0034605">
    <property type="term" value="P:cellular response to heat"/>
    <property type="evidence" value="ECO:0007669"/>
    <property type="project" value="TreeGrafter"/>
</dbReference>
<dbReference type="GO" id="GO:0004805">
    <property type="term" value="F:trehalose-phosphatase activity"/>
    <property type="evidence" value="ECO:0007669"/>
    <property type="project" value="TreeGrafter"/>
</dbReference>
<dbReference type="InterPro" id="IPR001830">
    <property type="entry name" value="Glyco_trans_20"/>
</dbReference>
<comment type="caution">
    <text evidence="3">The sequence shown here is derived from an EMBL/GenBank/DDBJ whole genome shotgun (WGS) entry which is preliminary data.</text>
</comment>
<dbReference type="GO" id="GO:0003825">
    <property type="term" value="F:alpha,alpha-trehalose-phosphate synthase (UDP-forming) activity"/>
    <property type="evidence" value="ECO:0007669"/>
    <property type="project" value="TreeGrafter"/>
</dbReference>
<evidence type="ECO:0000313" key="4">
    <source>
        <dbReference type="Proteomes" id="UP000281468"/>
    </source>
</evidence>
<dbReference type="GO" id="GO:0005946">
    <property type="term" value="C:alpha,alpha-trehalose-phosphate synthase complex (UDP-forming)"/>
    <property type="evidence" value="ECO:0007669"/>
    <property type="project" value="TreeGrafter"/>
</dbReference>
<dbReference type="EMBL" id="QWIQ01000008">
    <property type="protein sequence ID" value="RMZ17977.1"/>
    <property type="molecule type" value="Genomic_DNA"/>
</dbReference>
<dbReference type="FunFam" id="3.40.50.2000:FF:000010">
    <property type="entry name" value="Alpha,alpha-trehalose-phosphate synthase"/>
    <property type="match status" value="1"/>
</dbReference>
<organism evidence="3 4">
    <name type="scientific">Hortaea werneckii</name>
    <name type="common">Black yeast</name>
    <name type="synonym">Cladosporium werneckii</name>
    <dbReference type="NCBI Taxonomy" id="91943"/>
    <lineage>
        <taxon>Eukaryota</taxon>
        <taxon>Fungi</taxon>
        <taxon>Dikarya</taxon>
        <taxon>Ascomycota</taxon>
        <taxon>Pezizomycotina</taxon>
        <taxon>Dothideomycetes</taxon>
        <taxon>Dothideomycetidae</taxon>
        <taxon>Mycosphaerellales</taxon>
        <taxon>Teratosphaeriaceae</taxon>
        <taxon>Hortaea</taxon>
    </lineage>
</organism>
<name>A0A3M7HXI9_HORWE</name>
<keyword evidence="2" id="KW-0808">Transferase</keyword>
<dbReference type="GO" id="GO:0005829">
    <property type="term" value="C:cytosol"/>
    <property type="evidence" value="ECO:0007669"/>
    <property type="project" value="TreeGrafter"/>
</dbReference>
<reference evidence="3 4" key="1">
    <citation type="journal article" date="2018" name="BMC Genomics">
        <title>Genomic evidence for intraspecific hybridization in a clonal and extremely halotolerant yeast.</title>
        <authorList>
            <person name="Gostincar C."/>
            <person name="Stajich J.E."/>
            <person name="Zupancic J."/>
            <person name="Zalar P."/>
            <person name="Gunde-Cimerman N."/>
        </authorList>
    </citation>
    <scope>NUCLEOTIDE SEQUENCE [LARGE SCALE GENOMIC DNA]</scope>
    <source>
        <strain evidence="3 4">EXF-171</strain>
    </source>
</reference>